<feature type="region of interest" description="Disordered" evidence="1">
    <location>
        <begin position="355"/>
        <end position="384"/>
    </location>
</feature>
<organism evidence="2 3">
    <name type="scientific">Capnocytophaga cynodegmi</name>
    <dbReference type="NCBI Taxonomy" id="28189"/>
    <lineage>
        <taxon>Bacteria</taxon>
        <taxon>Pseudomonadati</taxon>
        <taxon>Bacteroidota</taxon>
        <taxon>Flavobacteriia</taxon>
        <taxon>Flavobacteriales</taxon>
        <taxon>Flavobacteriaceae</taxon>
        <taxon>Capnocytophaga</taxon>
    </lineage>
</organism>
<gene>
    <name evidence="2" type="ORF">CCYN74_340011</name>
</gene>
<dbReference type="OrthoDB" id="9797300at2"/>
<protein>
    <recommendedName>
        <fullName evidence="4">DUF935 family protein</fullName>
    </recommendedName>
</protein>
<feature type="compositionally biased region" description="Basic and acidic residues" evidence="1">
    <location>
        <begin position="357"/>
        <end position="379"/>
    </location>
</feature>
<dbReference type="InterPro" id="IPR009279">
    <property type="entry name" value="Portal_Mu"/>
</dbReference>
<dbReference type="Proteomes" id="UP000038083">
    <property type="component" value="Unassembled WGS sequence"/>
</dbReference>
<proteinExistence type="predicted"/>
<accession>A0A0B7HJB4</accession>
<evidence type="ECO:0000313" key="3">
    <source>
        <dbReference type="Proteomes" id="UP000038083"/>
    </source>
</evidence>
<evidence type="ECO:0000313" key="2">
    <source>
        <dbReference type="EMBL" id="CEN39345.1"/>
    </source>
</evidence>
<dbReference type="EMBL" id="CDOG01000028">
    <property type="protein sequence ID" value="CEN39345.1"/>
    <property type="molecule type" value="Genomic_DNA"/>
</dbReference>
<dbReference type="RefSeq" id="WP_018279757.1">
    <property type="nucleotide sequence ID" value="NZ_CDOF01000062.1"/>
</dbReference>
<name>A0A0B7HJB4_9FLAO</name>
<evidence type="ECO:0008006" key="4">
    <source>
        <dbReference type="Google" id="ProtNLM"/>
    </source>
</evidence>
<dbReference type="AlphaFoldDB" id="A0A0B7HJB4"/>
<sequence length="403" mass="46065">MKHTKIHKTLTYCLPVRTPQDISKWRNAIRSADYGRVWQLVELFDDLLLDPVLSNAVEKRIMAITNAEIVFSKGNKNVPQIDDLIDTPEFEELLREILLSKFYPKTVLEFDFTNGFQVVSIDRRHFNTKDKVILKSLSDTDGIPYEGNDFLLPLGKERELGLFVKTAPYAIFKRNGMSDFAQYCELFGIDTLVGLYDPEDENGRVEMENAFKNRGAGASMTMSKNGDVKVVGTKSTGTVDIHERFADKCDEQMLIAILGQTMTTKDGSSYSQGKVHAQTEDDINKADRRFVQRILNTEVLPRLAKRGYDVTGGWFHFAEQSENLTKKEQLEIAERVNAIVPIDENYWYETFGVPKGKTQETRDNGKEASREPRQAEKPKQQKVTTKKLSYWEQFLDFFGGAPR</sequence>
<evidence type="ECO:0000256" key="1">
    <source>
        <dbReference type="SAM" id="MobiDB-lite"/>
    </source>
</evidence>
<dbReference type="Pfam" id="PF06074">
    <property type="entry name" value="Portal_Mu"/>
    <property type="match status" value="1"/>
</dbReference>
<reference evidence="2 3" key="1">
    <citation type="submission" date="2015-01" db="EMBL/GenBank/DDBJ databases">
        <authorList>
            <person name="MANFREDI Pablo"/>
        </authorList>
    </citation>
    <scope>NUCLEOTIDE SEQUENCE [LARGE SCALE GENOMIC DNA]</scope>
    <source>
        <strain evidence="2 3">Ccy74</strain>
    </source>
</reference>